<dbReference type="Proteomes" id="UP000464178">
    <property type="component" value="Chromosome"/>
</dbReference>
<dbReference type="RefSeq" id="WP_162670385.1">
    <property type="nucleotide sequence ID" value="NZ_LR593886.1"/>
</dbReference>
<feature type="region of interest" description="Disordered" evidence="1">
    <location>
        <begin position="109"/>
        <end position="140"/>
    </location>
</feature>
<keyword evidence="3" id="KW-1185">Reference proteome</keyword>
<proteinExistence type="predicted"/>
<sequence>MNRFKDNAGREWAVAIHVHAVEQVEARCGVKIAGLFRDGLAGLLELSADPVKFVRALWVLVEDQAEKFGVKPEQFGRALGGDALEASFEAFVHALADFSPSRLRPAIRTLAAKTTPDARPSTSSNSATNSGASSESIPAG</sequence>
<evidence type="ECO:0000313" key="3">
    <source>
        <dbReference type="Proteomes" id="UP000464178"/>
    </source>
</evidence>
<feature type="compositionally biased region" description="Low complexity" evidence="1">
    <location>
        <begin position="121"/>
        <end position="140"/>
    </location>
</feature>
<evidence type="ECO:0000313" key="2">
    <source>
        <dbReference type="EMBL" id="VTR96045.1"/>
    </source>
</evidence>
<dbReference type="KEGG" id="gms:SOIL9_16690"/>
<dbReference type="EMBL" id="LR593886">
    <property type="protein sequence ID" value="VTR96045.1"/>
    <property type="molecule type" value="Genomic_DNA"/>
</dbReference>
<gene>
    <name evidence="2" type="ORF">SOIL9_16690</name>
</gene>
<protein>
    <submittedName>
        <fullName evidence="2">Uncharacterized protein</fullName>
    </submittedName>
</protein>
<accession>A0A6P2D6F6</accession>
<dbReference type="AlphaFoldDB" id="A0A6P2D6F6"/>
<evidence type="ECO:0000256" key="1">
    <source>
        <dbReference type="SAM" id="MobiDB-lite"/>
    </source>
</evidence>
<name>A0A6P2D6F6_9BACT</name>
<reference evidence="2 3" key="1">
    <citation type="submission" date="2019-05" db="EMBL/GenBank/DDBJ databases">
        <authorList>
            <consortium name="Science for Life Laboratories"/>
        </authorList>
    </citation>
    <scope>NUCLEOTIDE SEQUENCE [LARGE SCALE GENOMIC DNA]</scope>
    <source>
        <strain evidence="2">Soil9</strain>
    </source>
</reference>
<organism evidence="2 3">
    <name type="scientific">Gemmata massiliana</name>
    <dbReference type="NCBI Taxonomy" id="1210884"/>
    <lineage>
        <taxon>Bacteria</taxon>
        <taxon>Pseudomonadati</taxon>
        <taxon>Planctomycetota</taxon>
        <taxon>Planctomycetia</taxon>
        <taxon>Gemmatales</taxon>
        <taxon>Gemmataceae</taxon>
        <taxon>Gemmata</taxon>
    </lineage>
</organism>